<protein>
    <submittedName>
        <fullName evidence="1">Uncharacterized protein</fullName>
    </submittedName>
</protein>
<evidence type="ECO:0000313" key="2">
    <source>
        <dbReference type="Proteomes" id="UP000708208"/>
    </source>
</evidence>
<reference evidence="1" key="1">
    <citation type="submission" date="2021-06" db="EMBL/GenBank/DDBJ databases">
        <authorList>
            <person name="Hodson N. C."/>
            <person name="Mongue J. A."/>
            <person name="Jaron S. K."/>
        </authorList>
    </citation>
    <scope>NUCLEOTIDE SEQUENCE</scope>
</reference>
<evidence type="ECO:0000313" key="1">
    <source>
        <dbReference type="EMBL" id="CAG7717867.1"/>
    </source>
</evidence>
<proteinExistence type="predicted"/>
<accession>A0A8J2JH04</accession>
<feature type="non-terminal residue" evidence="1">
    <location>
        <position position="1"/>
    </location>
</feature>
<gene>
    <name evidence="1" type="ORF">AFUS01_LOCUS7301</name>
</gene>
<dbReference type="AlphaFoldDB" id="A0A8J2JH04"/>
<organism evidence="1 2">
    <name type="scientific">Allacma fusca</name>
    <dbReference type="NCBI Taxonomy" id="39272"/>
    <lineage>
        <taxon>Eukaryota</taxon>
        <taxon>Metazoa</taxon>
        <taxon>Ecdysozoa</taxon>
        <taxon>Arthropoda</taxon>
        <taxon>Hexapoda</taxon>
        <taxon>Collembola</taxon>
        <taxon>Symphypleona</taxon>
        <taxon>Sminthuridae</taxon>
        <taxon>Allacma</taxon>
    </lineage>
</organism>
<name>A0A8J2JH04_9HEXA</name>
<sequence length="31" mass="3604">NAATNTEIFVHAKPESCKKGTDHRLNWEHRI</sequence>
<dbReference type="Proteomes" id="UP000708208">
    <property type="component" value="Unassembled WGS sequence"/>
</dbReference>
<comment type="caution">
    <text evidence="1">The sequence shown here is derived from an EMBL/GenBank/DDBJ whole genome shotgun (WGS) entry which is preliminary data.</text>
</comment>
<keyword evidence="2" id="KW-1185">Reference proteome</keyword>
<dbReference type="EMBL" id="CAJVCH010049261">
    <property type="protein sequence ID" value="CAG7717867.1"/>
    <property type="molecule type" value="Genomic_DNA"/>
</dbReference>